<dbReference type="PRINTS" id="PR01438">
    <property type="entry name" value="UNVRSLSTRESS"/>
</dbReference>
<organism evidence="3 4">
    <name type="scientific">Saccharopolyspora elongata</name>
    <dbReference type="NCBI Taxonomy" id="2530387"/>
    <lineage>
        <taxon>Bacteria</taxon>
        <taxon>Bacillati</taxon>
        <taxon>Actinomycetota</taxon>
        <taxon>Actinomycetes</taxon>
        <taxon>Pseudonocardiales</taxon>
        <taxon>Pseudonocardiaceae</taxon>
        <taxon>Saccharopolyspora</taxon>
    </lineage>
</organism>
<gene>
    <name evidence="3" type="ORF">E1288_34440</name>
</gene>
<dbReference type="InterPro" id="IPR006015">
    <property type="entry name" value="Universal_stress_UspA"/>
</dbReference>
<dbReference type="InterPro" id="IPR006016">
    <property type="entry name" value="UspA"/>
</dbReference>
<dbReference type="Proteomes" id="UP000294947">
    <property type="component" value="Unassembled WGS sequence"/>
</dbReference>
<dbReference type="RefSeq" id="WP_132492774.1">
    <property type="nucleotide sequence ID" value="NZ_SMKW01000066.1"/>
</dbReference>
<evidence type="ECO:0000259" key="2">
    <source>
        <dbReference type="Pfam" id="PF00582"/>
    </source>
</evidence>
<dbReference type="Pfam" id="PF00582">
    <property type="entry name" value="Usp"/>
    <property type="match status" value="2"/>
</dbReference>
<dbReference type="AlphaFoldDB" id="A0A4R4Y8Z4"/>
<comment type="caution">
    <text evidence="3">The sequence shown here is derived from an EMBL/GenBank/DDBJ whole genome shotgun (WGS) entry which is preliminary data.</text>
</comment>
<feature type="domain" description="UspA" evidence="2">
    <location>
        <begin position="139"/>
        <end position="276"/>
    </location>
</feature>
<accession>A0A4R4Y8Z4</accession>
<comment type="similarity">
    <text evidence="1">Belongs to the universal stress protein A family.</text>
</comment>
<evidence type="ECO:0000256" key="1">
    <source>
        <dbReference type="ARBA" id="ARBA00008791"/>
    </source>
</evidence>
<dbReference type="OrthoDB" id="3404132at2"/>
<keyword evidence="4" id="KW-1185">Reference proteome</keyword>
<sequence length="281" mass="30391">MTAERNMPVLVGVDGSEQSLVAAQWAVMDGDLRTAPVRLVTVVDDASRDDAAFELLSRVADQCRSDRPRVEVFDEIKHGLPIENLVWASSGAQLLVVGSRGRGQVAEAVLGSVSTAVAMHARCPVVVVRDRRTSFSVGPVVVGVDDSAPARAALRFAFEEAAARRTDLLAMHIWRPVLAEYSWIENSPAGAAWFSLDDAQRELDEQLASWREKYPNVEVRDVVRYGHPVEELTAAASHGQLLVVGHRGIGGFKQLLLGSVAHGVLHHAECPVAIVRSALTP</sequence>
<dbReference type="Gene3D" id="3.40.50.620">
    <property type="entry name" value="HUPs"/>
    <property type="match status" value="2"/>
</dbReference>
<dbReference type="SUPFAM" id="SSF52402">
    <property type="entry name" value="Adenine nucleotide alpha hydrolases-like"/>
    <property type="match status" value="2"/>
</dbReference>
<reference evidence="3 4" key="1">
    <citation type="submission" date="2019-03" db="EMBL/GenBank/DDBJ databases">
        <title>Draft genome sequences of novel Actinobacteria.</title>
        <authorList>
            <person name="Sahin N."/>
            <person name="Ay H."/>
            <person name="Saygin H."/>
        </authorList>
    </citation>
    <scope>NUCLEOTIDE SEQUENCE [LARGE SCALE GENOMIC DNA]</scope>
    <source>
        <strain evidence="3 4">7K502</strain>
    </source>
</reference>
<proteinExistence type="inferred from homology"/>
<protein>
    <submittedName>
        <fullName evidence="3">Universal stress protein</fullName>
    </submittedName>
</protein>
<dbReference type="PANTHER" id="PTHR46553:SF3">
    <property type="entry name" value="ADENINE NUCLEOTIDE ALPHA HYDROLASES-LIKE SUPERFAMILY PROTEIN"/>
    <property type="match status" value="1"/>
</dbReference>
<evidence type="ECO:0000313" key="4">
    <source>
        <dbReference type="Proteomes" id="UP000294947"/>
    </source>
</evidence>
<evidence type="ECO:0000313" key="3">
    <source>
        <dbReference type="EMBL" id="TDD40846.1"/>
    </source>
</evidence>
<name>A0A4R4Y8Z4_9PSEU</name>
<dbReference type="EMBL" id="SMKW01000066">
    <property type="protein sequence ID" value="TDD40846.1"/>
    <property type="molecule type" value="Genomic_DNA"/>
</dbReference>
<dbReference type="PANTHER" id="PTHR46553">
    <property type="entry name" value="ADENINE NUCLEOTIDE ALPHA HYDROLASES-LIKE SUPERFAMILY PROTEIN"/>
    <property type="match status" value="1"/>
</dbReference>
<dbReference type="InterPro" id="IPR014729">
    <property type="entry name" value="Rossmann-like_a/b/a_fold"/>
</dbReference>
<feature type="domain" description="UspA" evidence="2">
    <location>
        <begin position="8"/>
        <end position="129"/>
    </location>
</feature>